<dbReference type="InterPro" id="IPR045450">
    <property type="entry name" value="VMAP_C"/>
</dbReference>
<accession>A0A7K1L2G2</accession>
<organism evidence="3 4">
    <name type="scientific">Actinomadura litoris</name>
    <dbReference type="NCBI Taxonomy" id="2678616"/>
    <lineage>
        <taxon>Bacteria</taxon>
        <taxon>Bacillati</taxon>
        <taxon>Actinomycetota</taxon>
        <taxon>Actinomycetes</taxon>
        <taxon>Streptosporangiales</taxon>
        <taxon>Thermomonosporaceae</taxon>
        <taxon>Actinomadura</taxon>
    </lineage>
</organism>
<evidence type="ECO:0000259" key="2">
    <source>
        <dbReference type="Pfam" id="PF20028"/>
    </source>
</evidence>
<evidence type="ECO:0000313" key="3">
    <source>
        <dbReference type="EMBL" id="MUN38426.1"/>
    </source>
</evidence>
<keyword evidence="4" id="KW-1185">Reference proteome</keyword>
<evidence type="ECO:0000256" key="1">
    <source>
        <dbReference type="SAM" id="MobiDB-lite"/>
    </source>
</evidence>
<feature type="region of interest" description="Disordered" evidence="1">
    <location>
        <begin position="593"/>
        <end position="614"/>
    </location>
</feature>
<dbReference type="InterPro" id="IPR009003">
    <property type="entry name" value="Peptidase_S1_PA"/>
</dbReference>
<protein>
    <recommendedName>
        <fullName evidence="2">vWA-MoxR associated protein C-terminal domain-containing protein</fullName>
    </recommendedName>
</protein>
<reference evidence="3 4" key="1">
    <citation type="submission" date="2019-11" db="EMBL/GenBank/DDBJ databases">
        <authorList>
            <person name="Cao P."/>
        </authorList>
    </citation>
    <scope>NUCLEOTIDE SEQUENCE [LARGE SCALE GENOMIC DNA]</scope>
    <source>
        <strain evidence="3 4">NEAU-AAG5</strain>
    </source>
</reference>
<dbReference type="RefSeq" id="WP_156217518.1">
    <property type="nucleotide sequence ID" value="NZ_WOFH01000005.1"/>
</dbReference>
<evidence type="ECO:0000313" key="4">
    <source>
        <dbReference type="Proteomes" id="UP000432015"/>
    </source>
</evidence>
<gene>
    <name evidence="3" type="ORF">GNZ18_17700</name>
</gene>
<dbReference type="AlphaFoldDB" id="A0A7K1L2G2"/>
<dbReference type="SUPFAM" id="SSF50494">
    <property type="entry name" value="Trypsin-like serine proteases"/>
    <property type="match status" value="1"/>
</dbReference>
<sequence>MGNPIGAGPLPRDGAAAKALTDARTGIARLLDACVVLIPAGGLRGGSGFLVAPGAVLTCAHVVARTEDGATAWAARQAEFHWNGGVYSGTVRAVPEYRGDGDLWAHPDLALITCDGLPDGHPYAWLDDRLPNDHTRLYATGYKPTYGAMEVGGVWVDYDSPHDVFGQPKLSMSKGELAPGMSGGPILDPATGAVCGILTTAREPDSPYGGLGTPMSAVRERFPEVWASGRPPRDARWRAFRDELLARERLRNIGVESLLAVLAAMPEEHYDLLFDRVFDGLRPLPERPLRTPEDLLDEVADSVPAAGRPHPLERLRAEATALAERPPGPRAARIEIHLSPAGHDVRKLLLAIWSHRVGSERCAVLEHCDDTAMPITDVRERLATVLVEVMRRLGGDDAAIEDLVVEFVMPFELLGGRDGHDAVDEWYVGKPYRLLGVQFPVIVRTCDRPYDALVHCRRRWRSLQERPPVLRWADCRARDSLEQLYASFQNSEPHAMLMVGYLPGDGRRREVLEAAFDAGLPAAIWRRTPCELDGRTCGKDGECAVAAFQKAISDRFSGRSFIELPGLIRTLRAEARAQARDVDHCGKALTVLWDDPTRPDPNGAALSAPQGATR</sequence>
<feature type="domain" description="vWA-MoxR associated protein C-terminal" evidence="2">
    <location>
        <begin position="349"/>
        <end position="596"/>
    </location>
</feature>
<dbReference type="Pfam" id="PF20028">
    <property type="entry name" value="VMAP-C"/>
    <property type="match status" value="1"/>
</dbReference>
<dbReference type="Pfam" id="PF13365">
    <property type="entry name" value="Trypsin_2"/>
    <property type="match status" value="1"/>
</dbReference>
<comment type="caution">
    <text evidence="3">The sequence shown here is derived from an EMBL/GenBank/DDBJ whole genome shotgun (WGS) entry which is preliminary data.</text>
</comment>
<proteinExistence type="predicted"/>
<name>A0A7K1L2G2_9ACTN</name>
<dbReference type="Gene3D" id="2.40.10.120">
    <property type="match status" value="1"/>
</dbReference>
<dbReference type="Proteomes" id="UP000432015">
    <property type="component" value="Unassembled WGS sequence"/>
</dbReference>
<dbReference type="EMBL" id="WOFH01000005">
    <property type="protein sequence ID" value="MUN38426.1"/>
    <property type="molecule type" value="Genomic_DNA"/>
</dbReference>